<sequence>MKLELKHKVLPVLILTVGGVLLLGLTFMGYYGVVLLGERFIAGGNPQLFPMDRARFFTMAVIFIVYILVSRFLKSDLLKSLLFISPFTMALVVVILKYYETPFAALAIVALLYLLTLGVFRMKKRNWMYYYAASMSFVIALAYAWPR</sequence>
<proteinExistence type="predicted"/>
<keyword evidence="1" id="KW-0472">Membrane</keyword>
<evidence type="ECO:0000313" key="2">
    <source>
        <dbReference type="EMBL" id="SDI16607.1"/>
    </source>
</evidence>
<feature type="transmembrane region" description="Helical" evidence="1">
    <location>
        <begin position="127"/>
        <end position="145"/>
    </location>
</feature>
<dbReference type="EMBL" id="FNDZ01000001">
    <property type="protein sequence ID" value="SDI16607.1"/>
    <property type="molecule type" value="Genomic_DNA"/>
</dbReference>
<dbReference type="AlphaFoldDB" id="A0A1G8ICS4"/>
<accession>A0A1G8ICS4</accession>
<evidence type="ECO:0000256" key="1">
    <source>
        <dbReference type="SAM" id="Phobius"/>
    </source>
</evidence>
<evidence type="ECO:0000313" key="3">
    <source>
        <dbReference type="Proteomes" id="UP000183255"/>
    </source>
</evidence>
<gene>
    <name evidence="2" type="ORF">SAMN05421804_101843</name>
</gene>
<name>A0A1G8ICS4_9CLOT</name>
<dbReference type="Proteomes" id="UP000183255">
    <property type="component" value="Unassembled WGS sequence"/>
</dbReference>
<dbReference type="RefSeq" id="WP_031574447.1">
    <property type="nucleotide sequence ID" value="NZ_FNDZ01000001.1"/>
</dbReference>
<feature type="transmembrane region" description="Helical" evidence="1">
    <location>
        <begin position="12"/>
        <end position="34"/>
    </location>
</feature>
<feature type="transmembrane region" description="Helical" evidence="1">
    <location>
        <begin position="80"/>
        <end position="96"/>
    </location>
</feature>
<feature type="transmembrane region" description="Helical" evidence="1">
    <location>
        <begin position="102"/>
        <end position="120"/>
    </location>
</feature>
<protein>
    <submittedName>
        <fullName evidence="2">Uncharacterized protein</fullName>
    </submittedName>
</protein>
<feature type="transmembrane region" description="Helical" evidence="1">
    <location>
        <begin position="54"/>
        <end position="73"/>
    </location>
</feature>
<organism evidence="2 3">
    <name type="scientific">Proteiniclasticum ruminis</name>
    <dbReference type="NCBI Taxonomy" id="398199"/>
    <lineage>
        <taxon>Bacteria</taxon>
        <taxon>Bacillati</taxon>
        <taxon>Bacillota</taxon>
        <taxon>Clostridia</taxon>
        <taxon>Eubacteriales</taxon>
        <taxon>Clostridiaceae</taxon>
        <taxon>Proteiniclasticum</taxon>
    </lineage>
</organism>
<keyword evidence="1" id="KW-0812">Transmembrane</keyword>
<reference evidence="2 3" key="1">
    <citation type="submission" date="2016-10" db="EMBL/GenBank/DDBJ databases">
        <authorList>
            <person name="de Groot N.N."/>
        </authorList>
    </citation>
    <scope>NUCLEOTIDE SEQUENCE [LARGE SCALE GENOMIC DNA]</scope>
    <source>
        <strain evidence="2 3">CGMCC 1.5058</strain>
    </source>
</reference>
<keyword evidence="1" id="KW-1133">Transmembrane helix</keyword>